<protein>
    <submittedName>
        <fullName evidence="1">Uncharacterized protein</fullName>
    </submittedName>
</protein>
<proteinExistence type="predicted"/>
<dbReference type="Proteomes" id="UP001627154">
    <property type="component" value="Unassembled WGS sequence"/>
</dbReference>
<gene>
    <name evidence="1" type="ORF">TKK_018925</name>
</gene>
<comment type="caution">
    <text evidence="1">The sequence shown here is derived from an EMBL/GenBank/DDBJ whole genome shotgun (WGS) entry which is preliminary data.</text>
</comment>
<accession>A0ABD2VXQ0</accession>
<dbReference type="EMBL" id="JBJJXI010000157">
    <property type="protein sequence ID" value="KAL3385352.1"/>
    <property type="molecule type" value="Genomic_DNA"/>
</dbReference>
<keyword evidence="2" id="KW-1185">Reference proteome</keyword>
<dbReference type="AlphaFoldDB" id="A0ABD2VXQ0"/>
<evidence type="ECO:0000313" key="2">
    <source>
        <dbReference type="Proteomes" id="UP001627154"/>
    </source>
</evidence>
<reference evidence="1 2" key="1">
    <citation type="journal article" date="2024" name="bioRxiv">
        <title>A reference genome for Trichogramma kaykai: A tiny desert-dwelling parasitoid wasp with competing sex-ratio distorters.</title>
        <authorList>
            <person name="Culotta J."/>
            <person name="Lindsey A.R."/>
        </authorList>
    </citation>
    <scope>NUCLEOTIDE SEQUENCE [LARGE SCALE GENOMIC DNA]</scope>
    <source>
        <strain evidence="1 2">KSX58</strain>
    </source>
</reference>
<evidence type="ECO:0000313" key="1">
    <source>
        <dbReference type="EMBL" id="KAL3385352.1"/>
    </source>
</evidence>
<sequence>MHDEFMLLLEQPKIGGFARKMKMLVGLLGHEARRTISKTDMQKKEGIYSKYLRLVGDEPCVKPYIPENVMIFDLREVQKALTHFT</sequence>
<organism evidence="1 2">
    <name type="scientific">Trichogramma kaykai</name>
    <dbReference type="NCBI Taxonomy" id="54128"/>
    <lineage>
        <taxon>Eukaryota</taxon>
        <taxon>Metazoa</taxon>
        <taxon>Ecdysozoa</taxon>
        <taxon>Arthropoda</taxon>
        <taxon>Hexapoda</taxon>
        <taxon>Insecta</taxon>
        <taxon>Pterygota</taxon>
        <taxon>Neoptera</taxon>
        <taxon>Endopterygota</taxon>
        <taxon>Hymenoptera</taxon>
        <taxon>Apocrita</taxon>
        <taxon>Proctotrupomorpha</taxon>
        <taxon>Chalcidoidea</taxon>
        <taxon>Trichogrammatidae</taxon>
        <taxon>Trichogramma</taxon>
    </lineage>
</organism>
<name>A0ABD2VXQ0_9HYME</name>